<sequence>MEVHRRFAPIVEIPFAFFIVRTKGRDIHGNGRPTVLCIDDFSLCIGKIPILAYAGDESLLGVGQLVERGMWKTSITCRFVCLKGGEQHNVRVQCSQPQGSSRIIGRIHRMHTYHHITEGKPALQLVK</sequence>
<comment type="caution">
    <text evidence="1">The sequence shown here is derived from an EMBL/GenBank/DDBJ whole genome shotgun (WGS) entry which is preliminary data.</text>
</comment>
<gene>
    <name evidence="1" type="ORF">SDC9_132043</name>
</gene>
<dbReference type="AlphaFoldDB" id="A0A645D715"/>
<name>A0A645D715_9ZZZZ</name>
<proteinExistence type="predicted"/>
<dbReference type="EMBL" id="VSSQ01033390">
    <property type="protein sequence ID" value="MPM84967.1"/>
    <property type="molecule type" value="Genomic_DNA"/>
</dbReference>
<reference evidence="1" key="1">
    <citation type="submission" date="2019-08" db="EMBL/GenBank/DDBJ databases">
        <authorList>
            <person name="Kucharzyk K."/>
            <person name="Murdoch R.W."/>
            <person name="Higgins S."/>
            <person name="Loffler F."/>
        </authorList>
    </citation>
    <scope>NUCLEOTIDE SEQUENCE</scope>
</reference>
<organism evidence="1">
    <name type="scientific">bioreactor metagenome</name>
    <dbReference type="NCBI Taxonomy" id="1076179"/>
    <lineage>
        <taxon>unclassified sequences</taxon>
        <taxon>metagenomes</taxon>
        <taxon>ecological metagenomes</taxon>
    </lineage>
</organism>
<evidence type="ECO:0000313" key="1">
    <source>
        <dbReference type="EMBL" id="MPM84967.1"/>
    </source>
</evidence>
<accession>A0A645D715</accession>
<protein>
    <submittedName>
        <fullName evidence="1">Uncharacterized protein</fullName>
    </submittedName>
</protein>